<evidence type="ECO:0000313" key="2">
    <source>
        <dbReference type="EMBL" id="KAL2869245.1"/>
    </source>
</evidence>
<proteinExistence type="predicted"/>
<dbReference type="GeneID" id="98143676"/>
<keyword evidence="3" id="KW-1185">Reference proteome</keyword>
<feature type="non-terminal residue" evidence="2">
    <location>
        <position position="177"/>
    </location>
</feature>
<feature type="region of interest" description="Disordered" evidence="1">
    <location>
        <begin position="69"/>
        <end position="127"/>
    </location>
</feature>
<protein>
    <submittedName>
        <fullName evidence="2">Uncharacterized protein</fullName>
    </submittedName>
</protein>
<dbReference type="RefSeq" id="XP_070888224.1">
    <property type="nucleotide sequence ID" value="XM_071028604.1"/>
</dbReference>
<feature type="compositionally biased region" description="Polar residues" evidence="1">
    <location>
        <begin position="82"/>
        <end position="93"/>
    </location>
</feature>
<sequence>MNSYARGQEPTSGNGLQPYQLTSRVFITYTLGNAIVSVHPARPGLRNTWLVSGDKRTNMAQKIYKQLRVSQAQSHHLPAQADTDNNGDTQSASPRAKTLAHSHRVRPSSTETGLWGGAEEEYRPDGEIGVQDVQAFDPGARGRRRRRRLFAPCGLHRGPGRSSRRRRCQGTSRACPR</sequence>
<dbReference type="Proteomes" id="UP001610432">
    <property type="component" value="Unassembled WGS sequence"/>
</dbReference>
<reference evidence="2 3" key="1">
    <citation type="submission" date="2024-07" db="EMBL/GenBank/DDBJ databases">
        <title>Section-level genome sequencing and comparative genomics of Aspergillus sections Usti and Cavernicolus.</title>
        <authorList>
            <consortium name="Lawrence Berkeley National Laboratory"/>
            <person name="Nybo J.L."/>
            <person name="Vesth T.C."/>
            <person name="Theobald S."/>
            <person name="Frisvad J.C."/>
            <person name="Larsen T.O."/>
            <person name="Kjaerboelling I."/>
            <person name="Rothschild-Mancinelli K."/>
            <person name="Lyhne E.K."/>
            <person name="Kogle M.E."/>
            <person name="Barry K."/>
            <person name="Clum A."/>
            <person name="Na H."/>
            <person name="Ledsgaard L."/>
            <person name="Lin J."/>
            <person name="Lipzen A."/>
            <person name="Kuo A."/>
            <person name="Riley R."/>
            <person name="Mondo S."/>
            <person name="Labutti K."/>
            <person name="Haridas S."/>
            <person name="Pangalinan J."/>
            <person name="Salamov A.A."/>
            <person name="Simmons B.A."/>
            <person name="Magnuson J.K."/>
            <person name="Chen J."/>
            <person name="Drula E."/>
            <person name="Henrissat B."/>
            <person name="Wiebenga A."/>
            <person name="Lubbers R.J."/>
            <person name="Gomes A.C."/>
            <person name="Macurrencykelacurrency M.R."/>
            <person name="Stajich J."/>
            <person name="Grigoriev I.V."/>
            <person name="Mortensen U.H."/>
            <person name="De Vries R.P."/>
            <person name="Baker S.E."/>
            <person name="Andersen M.R."/>
        </authorList>
    </citation>
    <scope>NUCLEOTIDE SEQUENCE [LARGE SCALE GENOMIC DNA]</scope>
    <source>
        <strain evidence="2 3">CBS 449.75</strain>
    </source>
</reference>
<evidence type="ECO:0000313" key="3">
    <source>
        <dbReference type="Proteomes" id="UP001610432"/>
    </source>
</evidence>
<dbReference type="EMBL" id="JBFXLQ010000010">
    <property type="protein sequence ID" value="KAL2869245.1"/>
    <property type="molecule type" value="Genomic_DNA"/>
</dbReference>
<evidence type="ECO:0000256" key="1">
    <source>
        <dbReference type="SAM" id="MobiDB-lite"/>
    </source>
</evidence>
<gene>
    <name evidence="2" type="ORF">BJX67DRAFT_347919</name>
</gene>
<feature type="compositionally biased region" description="Basic residues" evidence="1">
    <location>
        <begin position="158"/>
        <end position="168"/>
    </location>
</feature>
<feature type="region of interest" description="Disordered" evidence="1">
    <location>
        <begin position="157"/>
        <end position="177"/>
    </location>
</feature>
<comment type="caution">
    <text evidence="2">The sequence shown here is derived from an EMBL/GenBank/DDBJ whole genome shotgun (WGS) entry which is preliminary data.</text>
</comment>
<accession>A0ABR4LXI0</accession>
<organism evidence="2 3">
    <name type="scientific">Aspergillus lucknowensis</name>
    <dbReference type="NCBI Taxonomy" id="176173"/>
    <lineage>
        <taxon>Eukaryota</taxon>
        <taxon>Fungi</taxon>
        <taxon>Dikarya</taxon>
        <taxon>Ascomycota</taxon>
        <taxon>Pezizomycotina</taxon>
        <taxon>Eurotiomycetes</taxon>
        <taxon>Eurotiomycetidae</taxon>
        <taxon>Eurotiales</taxon>
        <taxon>Aspergillaceae</taxon>
        <taxon>Aspergillus</taxon>
        <taxon>Aspergillus subgen. Nidulantes</taxon>
    </lineage>
</organism>
<name>A0ABR4LXI0_9EURO</name>